<keyword evidence="9" id="KW-1185">Reference proteome</keyword>
<dbReference type="InterPro" id="IPR011990">
    <property type="entry name" value="TPR-like_helical_dom_sf"/>
</dbReference>
<sequence length="1110" mass="118564">MTERRPIVVVGDDRAVLGRELGERRRRAAMSQEELADRAGVSVRAIRNIERGVMARPRPETVRRLIAALDGPGSNGALPPDGGEATVVTVEPLAVAALGPLAVRRDSADVHLSSPMQRDVLGLLAIHAGDRVAVADIIDVLWGDRPPGTCHNLVHVYVRRLRDSLEPGRAPRSPGTFVVASRGGYLLRLAAGQLDVAEFRRSADEGQRLLDAGQPEKAFPSFARALAHWRGPVLADGTHRLRSHPAAVSLTQRRVLATIGFADAGLALGRPAAVLAELQRMITEHPLHEGLHERLMLALAGSGQQAAALGAFADLRSRLADELGVSPGPGITAAHLNVLRQQHPAVVRSPAGGQADPPPPAQLPADVTAFTGRSAELRVLDTLAGHAEPNTVVISAIAGTAGVGKTALAIRWAHRVRDRFPDGQLYLDLRGYDEDRPVDCGEALRRLLTGLGVAEHDIPLEVDSRAALYRSRIAHRRLLILLDNAATSAQVRPLLPGSPSCLVVLTSRDSLSGLVARDGARRLDLGLLPLPDAVELLSRLIGGRVGAEPGAATQLAERCARLPLALRVAAELVNSRPAARLSDLAAELAQRRLHMLDVDEDPRTAVASVFSWSLRNLDPPVVRAFRLLGLHPGADLGLGAAAALLGDEPSSARDALERLNRAHLISRSGAGRYTMHDLLRSYAGELANDEHHDVERAAALTRLFDYYAVMAAEAMHVSYPAEKHHRLVFVPTSRTTATALPDPETARNWLDAERANLVAVVVAAAQGRHTRHAVVLSSILYRYLDGGFHHEAMVVHGHARDAARAAGDRAGEAHAMLGLGNANGHLGRQSESIDDFEQALRLFRDAGDAVGQARTLGNLGIANWRLCRYPEATGYLEEALVLYRQAGDPTGEAAALTDLGNIAERLGHDAVASRRHRLALTLFERAGDRDGEAMALANLGDLEARSGRDDAAAEHYQQAAQIYRNVGNVTGLGWTYLGLGGVERRRGNHEAATYYLDEAAALFRDAGDREHEAYALNGLGEAATAAGRIADALEHHAAALAVATETGARDQQGQAHTGLAEACRADGDLSGARQHYQRALTAYGTTAPADAARVRDRVATLDSAVTGRRV</sequence>
<dbReference type="SMART" id="SM00028">
    <property type="entry name" value="TPR"/>
    <property type="match status" value="6"/>
</dbReference>
<dbReference type="SUPFAM" id="SSF48452">
    <property type="entry name" value="TPR-like"/>
    <property type="match status" value="3"/>
</dbReference>
<dbReference type="GO" id="GO:0006355">
    <property type="term" value="P:regulation of DNA-templated transcription"/>
    <property type="evidence" value="ECO:0007669"/>
    <property type="project" value="InterPro"/>
</dbReference>
<evidence type="ECO:0000256" key="2">
    <source>
        <dbReference type="ARBA" id="ARBA00023015"/>
    </source>
</evidence>
<dbReference type="SUPFAM" id="SSF46894">
    <property type="entry name" value="C-terminal effector domain of the bipartite response regulators"/>
    <property type="match status" value="1"/>
</dbReference>
<accession>A0A931CF51</accession>
<dbReference type="InterPro" id="IPR027417">
    <property type="entry name" value="P-loop_NTPase"/>
</dbReference>
<feature type="domain" description="HTH cro/C1-type" evidence="6">
    <location>
        <begin position="23"/>
        <end position="70"/>
    </location>
</feature>
<evidence type="ECO:0000256" key="1">
    <source>
        <dbReference type="ARBA" id="ARBA00005820"/>
    </source>
</evidence>
<dbReference type="AlphaFoldDB" id="A0A931CF51"/>
<comment type="similarity">
    <text evidence="1">Belongs to the AfsR/DnrI/RedD regulatory family.</text>
</comment>
<evidence type="ECO:0000259" key="6">
    <source>
        <dbReference type="PROSITE" id="PS50943"/>
    </source>
</evidence>
<dbReference type="InterPro" id="IPR051677">
    <property type="entry name" value="AfsR-DnrI-RedD_regulator"/>
</dbReference>
<dbReference type="InterPro" id="IPR005158">
    <property type="entry name" value="BTAD"/>
</dbReference>
<dbReference type="Gene3D" id="3.40.50.300">
    <property type="entry name" value="P-loop containing nucleotide triphosphate hydrolases"/>
    <property type="match status" value="1"/>
</dbReference>
<dbReference type="Proteomes" id="UP000598146">
    <property type="component" value="Unassembled WGS sequence"/>
</dbReference>
<dbReference type="Gene3D" id="1.10.260.40">
    <property type="entry name" value="lambda repressor-like DNA-binding domains"/>
    <property type="match status" value="1"/>
</dbReference>
<dbReference type="SMART" id="SM00382">
    <property type="entry name" value="AAA"/>
    <property type="match status" value="1"/>
</dbReference>
<dbReference type="InterPro" id="IPR036388">
    <property type="entry name" value="WH-like_DNA-bd_sf"/>
</dbReference>
<evidence type="ECO:0000259" key="7">
    <source>
        <dbReference type="PROSITE" id="PS51755"/>
    </source>
</evidence>
<protein>
    <submittedName>
        <fullName evidence="8">Tetratricopeptide repeat protein</fullName>
    </submittedName>
</protein>
<dbReference type="GO" id="GO:0000160">
    <property type="term" value="P:phosphorelay signal transduction system"/>
    <property type="evidence" value="ECO:0007669"/>
    <property type="project" value="InterPro"/>
</dbReference>
<dbReference type="InterPro" id="IPR001387">
    <property type="entry name" value="Cro/C1-type_HTH"/>
</dbReference>
<dbReference type="SMART" id="SM01043">
    <property type="entry name" value="BTAD"/>
    <property type="match status" value="1"/>
</dbReference>
<dbReference type="PANTHER" id="PTHR35807:SF1">
    <property type="entry name" value="TRANSCRIPTIONAL REGULATOR REDD"/>
    <property type="match status" value="1"/>
</dbReference>
<dbReference type="InterPro" id="IPR003593">
    <property type="entry name" value="AAA+_ATPase"/>
</dbReference>
<evidence type="ECO:0000256" key="5">
    <source>
        <dbReference type="PROSITE-ProRule" id="PRU01091"/>
    </source>
</evidence>
<dbReference type="PROSITE" id="PS50943">
    <property type="entry name" value="HTH_CROC1"/>
    <property type="match status" value="1"/>
</dbReference>
<dbReference type="Pfam" id="PF03704">
    <property type="entry name" value="BTAD"/>
    <property type="match status" value="1"/>
</dbReference>
<dbReference type="SUPFAM" id="SSF47413">
    <property type="entry name" value="lambda repressor-like DNA-binding domains"/>
    <property type="match status" value="1"/>
</dbReference>
<name>A0A931CF51_9ACTN</name>
<dbReference type="CDD" id="cd15831">
    <property type="entry name" value="BTAD"/>
    <property type="match status" value="1"/>
</dbReference>
<evidence type="ECO:0000256" key="3">
    <source>
        <dbReference type="ARBA" id="ARBA00023125"/>
    </source>
</evidence>
<dbReference type="EMBL" id="JADQTO010000018">
    <property type="protein sequence ID" value="MBG0566106.1"/>
    <property type="molecule type" value="Genomic_DNA"/>
</dbReference>
<dbReference type="SUPFAM" id="SSF52540">
    <property type="entry name" value="P-loop containing nucleoside triphosphate hydrolases"/>
    <property type="match status" value="1"/>
</dbReference>
<dbReference type="GO" id="GO:0003677">
    <property type="term" value="F:DNA binding"/>
    <property type="evidence" value="ECO:0007669"/>
    <property type="project" value="UniProtKB-UniRule"/>
</dbReference>
<organism evidence="8 9">
    <name type="scientific">Actinoplanes aureus</name>
    <dbReference type="NCBI Taxonomy" id="2792083"/>
    <lineage>
        <taxon>Bacteria</taxon>
        <taxon>Bacillati</taxon>
        <taxon>Actinomycetota</taxon>
        <taxon>Actinomycetes</taxon>
        <taxon>Micromonosporales</taxon>
        <taxon>Micromonosporaceae</taxon>
        <taxon>Actinoplanes</taxon>
    </lineage>
</organism>
<dbReference type="PROSITE" id="PS51755">
    <property type="entry name" value="OMPR_PHOB"/>
    <property type="match status" value="1"/>
</dbReference>
<evidence type="ECO:0000313" key="9">
    <source>
        <dbReference type="Proteomes" id="UP000598146"/>
    </source>
</evidence>
<keyword evidence="2" id="KW-0805">Transcription regulation</keyword>
<feature type="DNA-binding region" description="OmpR/PhoB-type" evidence="5">
    <location>
        <begin position="85"/>
        <end position="189"/>
    </location>
</feature>
<keyword evidence="4" id="KW-0804">Transcription</keyword>
<dbReference type="InterPro" id="IPR001867">
    <property type="entry name" value="OmpR/PhoB-type_DNA-bd"/>
</dbReference>
<dbReference type="PRINTS" id="PR00364">
    <property type="entry name" value="DISEASERSIST"/>
</dbReference>
<dbReference type="Gene3D" id="1.25.40.10">
    <property type="entry name" value="Tetratricopeptide repeat domain"/>
    <property type="match status" value="3"/>
</dbReference>
<dbReference type="RefSeq" id="WP_196417881.1">
    <property type="nucleotide sequence ID" value="NZ_JADQTO010000018.1"/>
</dbReference>
<feature type="domain" description="OmpR/PhoB-type" evidence="7">
    <location>
        <begin position="85"/>
        <end position="189"/>
    </location>
</feature>
<dbReference type="Pfam" id="PF00486">
    <property type="entry name" value="Trans_reg_C"/>
    <property type="match status" value="1"/>
</dbReference>
<dbReference type="CDD" id="cd00093">
    <property type="entry name" value="HTH_XRE"/>
    <property type="match status" value="1"/>
</dbReference>
<dbReference type="InterPro" id="IPR019734">
    <property type="entry name" value="TPR_rpt"/>
</dbReference>
<dbReference type="SMART" id="SM00862">
    <property type="entry name" value="Trans_reg_C"/>
    <property type="match status" value="1"/>
</dbReference>
<proteinExistence type="inferred from homology"/>
<dbReference type="Pfam" id="PF13424">
    <property type="entry name" value="TPR_12"/>
    <property type="match status" value="3"/>
</dbReference>
<dbReference type="GO" id="GO:0043531">
    <property type="term" value="F:ADP binding"/>
    <property type="evidence" value="ECO:0007669"/>
    <property type="project" value="InterPro"/>
</dbReference>
<dbReference type="InterPro" id="IPR010982">
    <property type="entry name" value="Lambda_DNA-bd_dom_sf"/>
</dbReference>
<dbReference type="SMART" id="SM00530">
    <property type="entry name" value="HTH_XRE"/>
    <property type="match status" value="1"/>
</dbReference>
<keyword evidence="3 5" id="KW-0238">DNA-binding</keyword>
<dbReference type="InterPro" id="IPR016032">
    <property type="entry name" value="Sig_transdc_resp-reg_C-effctor"/>
</dbReference>
<dbReference type="Pfam" id="PF01381">
    <property type="entry name" value="HTH_3"/>
    <property type="match status" value="1"/>
</dbReference>
<comment type="caution">
    <text evidence="8">The sequence shown here is derived from an EMBL/GenBank/DDBJ whole genome shotgun (WGS) entry which is preliminary data.</text>
</comment>
<dbReference type="PANTHER" id="PTHR35807">
    <property type="entry name" value="TRANSCRIPTIONAL REGULATOR REDD-RELATED"/>
    <property type="match status" value="1"/>
</dbReference>
<dbReference type="Gene3D" id="1.10.10.10">
    <property type="entry name" value="Winged helix-like DNA-binding domain superfamily/Winged helix DNA-binding domain"/>
    <property type="match status" value="1"/>
</dbReference>
<gene>
    <name evidence="8" type="ORF">I4J89_32135</name>
</gene>
<evidence type="ECO:0000256" key="4">
    <source>
        <dbReference type="ARBA" id="ARBA00023163"/>
    </source>
</evidence>
<reference evidence="8" key="1">
    <citation type="submission" date="2020-11" db="EMBL/GenBank/DDBJ databases">
        <title>Isolation and identification of active actinomycetes.</title>
        <authorList>
            <person name="Sun X."/>
        </authorList>
    </citation>
    <scope>NUCLEOTIDE SEQUENCE</scope>
    <source>
        <strain evidence="8">NEAU-A11</strain>
    </source>
</reference>
<evidence type="ECO:0000313" key="8">
    <source>
        <dbReference type="EMBL" id="MBG0566106.1"/>
    </source>
</evidence>